<protein>
    <submittedName>
        <fullName evidence="2">Trehalose-6-phosphate synthase</fullName>
    </submittedName>
</protein>
<dbReference type="GO" id="GO:0003825">
    <property type="term" value="F:alpha,alpha-trehalose-phosphate synthase (UDP-forming) activity"/>
    <property type="evidence" value="ECO:0007669"/>
    <property type="project" value="TreeGrafter"/>
</dbReference>
<name>A0A6N1VFN4_9HYPH</name>
<sequence length="473" mass="53367">MSRLVIVSNRIADLHSTTQSGGLAVALADAMRKRGGMWMGWSGKTVRALPDDASPHVEDIGKVRVLALPLPEQEFDDYYSGYANSVLWPLFHYRLDLIHYNPAFPEAYHAINRRFARALAPHLREDDLVWVQDYHLIPVGHYLRQLGCRQRLGFFLHIPFPPADLLEASPEHAELVETLLAYDVAGFQTRADVNNMHDYLHHRMGLVPDANGFVESAGRRTFIGNFPIGIDVDAFRKLAADTPGDVAFDQIRHQVLNRKQIIGIDRLDYSKGLPQRVQAIDRLLQQHPEMEGRFSLLQISPPTRCGVKAYDQIRTELERLTGAVNGRWSDFNWTPIRYIHRTVPRDRLASMIRVSDVGFVTPLRDGMNLVAKEFVAAQDPDDPGVLVLSRFAGAAEDLTAAVIVNPYDLDDMARKLHDALVMPLDERRERHEALIEAVRETDIASWFDAFLARLEAPSAHSQTEARLAQVANA</sequence>
<dbReference type="AlphaFoldDB" id="A0A6N1VFN4"/>
<keyword evidence="3" id="KW-1185">Reference proteome</keyword>
<dbReference type="EMBL" id="CP054836">
    <property type="protein sequence ID" value="QKV17777.1"/>
    <property type="molecule type" value="Genomic_DNA"/>
</dbReference>
<dbReference type="PANTHER" id="PTHR10788:SF106">
    <property type="entry name" value="BCDNA.GH08860"/>
    <property type="match status" value="1"/>
</dbReference>
<dbReference type="Gene3D" id="3.40.50.2000">
    <property type="entry name" value="Glycogen Phosphorylase B"/>
    <property type="match status" value="2"/>
</dbReference>
<dbReference type="SUPFAM" id="SSF53756">
    <property type="entry name" value="UDP-Glycosyltransferase/glycogen phosphorylase"/>
    <property type="match status" value="1"/>
</dbReference>
<dbReference type="Pfam" id="PF00982">
    <property type="entry name" value="Glyco_transf_20"/>
    <property type="match status" value="1"/>
</dbReference>
<evidence type="ECO:0000256" key="1">
    <source>
        <dbReference type="ARBA" id="ARBA00008799"/>
    </source>
</evidence>
<comment type="similarity">
    <text evidence="1">Belongs to the glycosyltransferase 20 family.</text>
</comment>
<dbReference type="CDD" id="cd03788">
    <property type="entry name" value="GT20_TPS"/>
    <property type="match status" value="1"/>
</dbReference>
<gene>
    <name evidence="2" type="ORF">HTY61_04530</name>
</gene>
<accession>A0A6N1VFN4</accession>
<dbReference type="RefSeq" id="WP_175275674.1">
    <property type="nucleotide sequence ID" value="NZ_CP054836.1"/>
</dbReference>
<dbReference type="GO" id="GO:0005992">
    <property type="term" value="P:trehalose biosynthetic process"/>
    <property type="evidence" value="ECO:0007669"/>
    <property type="project" value="InterPro"/>
</dbReference>
<evidence type="ECO:0000313" key="2">
    <source>
        <dbReference type="EMBL" id="QKV17777.1"/>
    </source>
</evidence>
<dbReference type="PANTHER" id="PTHR10788">
    <property type="entry name" value="TREHALOSE-6-PHOSPHATE SYNTHASE"/>
    <property type="match status" value="1"/>
</dbReference>
<dbReference type="Proteomes" id="UP000509367">
    <property type="component" value="Chromosome"/>
</dbReference>
<evidence type="ECO:0000313" key="3">
    <source>
        <dbReference type="Proteomes" id="UP000509367"/>
    </source>
</evidence>
<dbReference type="KEGG" id="orm:HTY61_04530"/>
<dbReference type="InterPro" id="IPR001830">
    <property type="entry name" value="Glyco_trans_20"/>
</dbReference>
<proteinExistence type="inferred from homology"/>
<reference evidence="2 3" key="1">
    <citation type="submission" date="2020-06" db="EMBL/GenBank/DDBJ databases">
        <title>Oricola thermophila sp. nov. isolated from a tidal sediments.</title>
        <authorList>
            <person name="Kwon K.K."/>
            <person name="Yang S.-H."/>
            <person name="Park M.-J."/>
        </authorList>
    </citation>
    <scope>NUCLEOTIDE SEQUENCE [LARGE SCALE GENOMIC DNA]</scope>
    <source>
        <strain evidence="2 3">MEBiC13590</strain>
    </source>
</reference>
<organism evidence="2 3">
    <name type="scientific">Oricola thermophila</name>
    <dbReference type="NCBI Taxonomy" id="2742145"/>
    <lineage>
        <taxon>Bacteria</taxon>
        <taxon>Pseudomonadati</taxon>
        <taxon>Pseudomonadota</taxon>
        <taxon>Alphaproteobacteria</taxon>
        <taxon>Hyphomicrobiales</taxon>
        <taxon>Ahrensiaceae</taxon>
        <taxon>Oricola</taxon>
    </lineage>
</organism>